<feature type="non-terminal residue" evidence="1">
    <location>
        <position position="128"/>
    </location>
</feature>
<gene>
    <name evidence="1" type="ORF">RPERSI_LOCUS33008</name>
</gene>
<evidence type="ECO:0000313" key="1">
    <source>
        <dbReference type="EMBL" id="CAG8843970.1"/>
    </source>
</evidence>
<evidence type="ECO:0000313" key="2">
    <source>
        <dbReference type="Proteomes" id="UP000789920"/>
    </source>
</evidence>
<accession>A0ACA9SPN5</accession>
<sequence length="128" mass="15173">LSNLVLFKSQFVVSRDVSSMFQRFQDGTNYFGDDPDIFQARFCIVIKDVAVVDREGIIEEFHLKFARIVDREEEDNFITKLYRNKMSIVAWPIFTDSSFYTSLKQFKIKLGEQESQYKNARMFLEKTK</sequence>
<feature type="non-terminal residue" evidence="1">
    <location>
        <position position="1"/>
    </location>
</feature>
<reference evidence="1" key="1">
    <citation type="submission" date="2021-06" db="EMBL/GenBank/DDBJ databases">
        <authorList>
            <person name="Kallberg Y."/>
            <person name="Tangrot J."/>
            <person name="Rosling A."/>
        </authorList>
    </citation>
    <scope>NUCLEOTIDE SEQUENCE</scope>
    <source>
        <strain evidence="1">MA461A</strain>
    </source>
</reference>
<protein>
    <submittedName>
        <fullName evidence="1">735_t:CDS:1</fullName>
    </submittedName>
</protein>
<name>A0ACA9SPN5_9GLOM</name>
<comment type="caution">
    <text evidence="1">The sequence shown here is derived from an EMBL/GenBank/DDBJ whole genome shotgun (WGS) entry which is preliminary data.</text>
</comment>
<dbReference type="Proteomes" id="UP000789920">
    <property type="component" value="Unassembled WGS sequence"/>
</dbReference>
<dbReference type="EMBL" id="CAJVQC010140549">
    <property type="protein sequence ID" value="CAG8843970.1"/>
    <property type="molecule type" value="Genomic_DNA"/>
</dbReference>
<organism evidence="1 2">
    <name type="scientific">Racocetra persica</name>
    <dbReference type="NCBI Taxonomy" id="160502"/>
    <lineage>
        <taxon>Eukaryota</taxon>
        <taxon>Fungi</taxon>
        <taxon>Fungi incertae sedis</taxon>
        <taxon>Mucoromycota</taxon>
        <taxon>Glomeromycotina</taxon>
        <taxon>Glomeromycetes</taxon>
        <taxon>Diversisporales</taxon>
        <taxon>Gigasporaceae</taxon>
        <taxon>Racocetra</taxon>
    </lineage>
</organism>
<keyword evidence="2" id="KW-1185">Reference proteome</keyword>
<proteinExistence type="predicted"/>